<evidence type="ECO:0000313" key="2">
    <source>
        <dbReference type="EMBL" id="KAJ8973989.1"/>
    </source>
</evidence>
<organism evidence="2 3">
    <name type="scientific">Molorchus minor</name>
    <dbReference type="NCBI Taxonomy" id="1323400"/>
    <lineage>
        <taxon>Eukaryota</taxon>
        <taxon>Metazoa</taxon>
        <taxon>Ecdysozoa</taxon>
        <taxon>Arthropoda</taxon>
        <taxon>Hexapoda</taxon>
        <taxon>Insecta</taxon>
        <taxon>Pterygota</taxon>
        <taxon>Neoptera</taxon>
        <taxon>Endopterygota</taxon>
        <taxon>Coleoptera</taxon>
        <taxon>Polyphaga</taxon>
        <taxon>Cucujiformia</taxon>
        <taxon>Chrysomeloidea</taxon>
        <taxon>Cerambycidae</taxon>
        <taxon>Lamiinae</taxon>
        <taxon>Monochamini</taxon>
        <taxon>Molorchus</taxon>
    </lineage>
</organism>
<keyword evidence="3" id="KW-1185">Reference proteome</keyword>
<feature type="compositionally biased region" description="Basic and acidic residues" evidence="1">
    <location>
        <begin position="52"/>
        <end position="63"/>
    </location>
</feature>
<feature type="region of interest" description="Disordered" evidence="1">
    <location>
        <begin position="51"/>
        <end position="95"/>
    </location>
</feature>
<dbReference type="Proteomes" id="UP001162164">
    <property type="component" value="Unassembled WGS sequence"/>
</dbReference>
<evidence type="ECO:0000313" key="3">
    <source>
        <dbReference type="Proteomes" id="UP001162164"/>
    </source>
</evidence>
<evidence type="ECO:0000256" key="1">
    <source>
        <dbReference type="SAM" id="MobiDB-lite"/>
    </source>
</evidence>
<accession>A0ABQ9J8M1</accession>
<protein>
    <submittedName>
        <fullName evidence="2">Uncharacterized protein</fullName>
    </submittedName>
</protein>
<proteinExistence type="predicted"/>
<dbReference type="EMBL" id="JAPWTJ010001073">
    <property type="protein sequence ID" value="KAJ8973989.1"/>
    <property type="molecule type" value="Genomic_DNA"/>
</dbReference>
<sequence length="95" mass="10855">MTMDFSELWPRIDFRTYKNDHEMKMLRYSEIPRDVSADSLSTFKLTESQDDTEYKLCSSRDSEPLNDSIPSHSFDTKSRKISSPSISSGPGPPTT</sequence>
<gene>
    <name evidence="2" type="ORF">NQ317_017364</name>
</gene>
<comment type="caution">
    <text evidence="2">The sequence shown here is derived from an EMBL/GenBank/DDBJ whole genome shotgun (WGS) entry which is preliminary data.</text>
</comment>
<name>A0ABQ9J8M1_9CUCU</name>
<reference evidence="2" key="1">
    <citation type="journal article" date="2023" name="Insect Mol. Biol.">
        <title>Genome sequencing provides insights into the evolution of gene families encoding plant cell wall-degrading enzymes in longhorned beetles.</title>
        <authorList>
            <person name="Shin N.R."/>
            <person name="Okamura Y."/>
            <person name="Kirsch R."/>
            <person name="Pauchet Y."/>
        </authorList>
    </citation>
    <scope>NUCLEOTIDE SEQUENCE</scope>
    <source>
        <strain evidence="2">MMC_N1</strain>
    </source>
</reference>